<evidence type="ECO:0000256" key="4">
    <source>
        <dbReference type="ARBA" id="ARBA00009954"/>
    </source>
</evidence>
<evidence type="ECO:0000256" key="5">
    <source>
        <dbReference type="ARBA" id="ARBA00011738"/>
    </source>
</evidence>
<evidence type="ECO:0000256" key="11">
    <source>
        <dbReference type="PIRSR" id="PIRSR017107-3"/>
    </source>
</evidence>
<evidence type="ECO:0000313" key="15">
    <source>
        <dbReference type="EMBL" id="TWI29549.1"/>
    </source>
</evidence>
<evidence type="ECO:0000256" key="1">
    <source>
        <dbReference type="ARBA" id="ARBA00000789"/>
    </source>
</evidence>
<evidence type="ECO:0000256" key="3">
    <source>
        <dbReference type="ARBA" id="ARBA00004675"/>
    </source>
</evidence>
<dbReference type="InterPro" id="IPR022662">
    <property type="entry name" value="MeAsp_NH4-lyase_C"/>
</dbReference>
<dbReference type="Pfam" id="PF05034">
    <property type="entry name" value="MAAL_N"/>
    <property type="match status" value="1"/>
</dbReference>
<dbReference type="SUPFAM" id="SSF51604">
    <property type="entry name" value="Enolase C-terminal domain-like"/>
    <property type="match status" value="1"/>
</dbReference>
<feature type="binding site" evidence="12">
    <location>
        <position position="271"/>
    </location>
    <ligand>
        <name>Mg(2+)</name>
        <dbReference type="ChEBI" id="CHEBI:18420"/>
    </ligand>
</feature>
<dbReference type="InterPro" id="IPR006395">
    <property type="entry name" value="Me_Asp_am_lyase"/>
</dbReference>
<dbReference type="InterPro" id="IPR022665">
    <property type="entry name" value="MeAsp_NH4-lyase_N"/>
</dbReference>
<evidence type="ECO:0000256" key="10">
    <source>
        <dbReference type="PIRSR" id="PIRSR017107-1"/>
    </source>
</evidence>
<dbReference type="PIRSF" id="PIRSF017107">
    <property type="entry name" value="MAL"/>
    <property type="match status" value="1"/>
</dbReference>
<evidence type="ECO:0000256" key="6">
    <source>
        <dbReference type="ARBA" id="ARBA00012993"/>
    </source>
</evidence>
<comment type="pathway">
    <text evidence="3">Amino-acid degradation; L-glutamate degradation via mesaconate pathway; acetate and pyruvate from L-glutamate: step 2/4.</text>
</comment>
<gene>
    <name evidence="15" type="ORF">IQ26_05131</name>
</gene>
<reference evidence="15 16" key="1">
    <citation type="journal article" date="2015" name="Stand. Genomic Sci.">
        <title>Genomic Encyclopedia of Bacterial and Archaeal Type Strains, Phase III: the genomes of soil and plant-associated and newly described type strains.</title>
        <authorList>
            <person name="Whitman W.B."/>
            <person name="Woyke T."/>
            <person name="Klenk H.P."/>
            <person name="Zhou Y."/>
            <person name="Lilburn T.G."/>
            <person name="Beck B.J."/>
            <person name="De Vos P."/>
            <person name="Vandamme P."/>
            <person name="Eisen J.A."/>
            <person name="Garrity G."/>
            <person name="Hugenholtz P."/>
            <person name="Kyrpides N.C."/>
        </authorList>
    </citation>
    <scope>NUCLEOTIDE SEQUENCE [LARGE SCALE GENOMIC DNA]</scope>
    <source>
        <strain evidence="15 16">CGMCC 1.2546</strain>
    </source>
</reference>
<dbReference type="SUPFAM" id="SSF54826">
    <property type="entry name" value="Enolase N-terminal domain-like"/>
    <property type="match status" value="1"/>
</dbReference>
<dbReference type="Pfam" id="PF07476">
    <property type="entry name" value="MAAL_C"/>
    <property type="match status" value="1"/>
</dbReference>
<dbReference type="InterPro" id="IPR036849">
    <property type="entry name" value="Enolase-like_C_sf"/>
</dbReference>
<feature type="binding site" evidence="12">
    <location>
        <position position="236"/>
    </location>
    <ligand>
        <name>Mg(2+)</name>
        <dbReference type="ChEBI" id="CHEBI:18420"/>
    </ligand>
</feature>
<dbReference type="Proteomes" id="UP000317122">
    <property type="component" value="Unassembled WGS sequence"/>
</dbReference>
<sequence length="414" mass="44996">MKIDRVVCSVGRSGYFHIDFAALRSGVTSDGFIYDGEPQTPGFTKIVEPADAISVMLVLDDGQVGFGDCCDVVFAGVSGRDPVLRGHENLPMLEGEVAGRLCGRDVSDFRSLAQELDNFVYQGHRLHVALRYGLTQAILHAVALTNRETMAEVLAREYDTTLSTTPIPISVSCEPDDARQLDRMILKQPAILPHTYFTDVEQLGRDGEKLLEHIRHLSSRVKAIGGAAYTPALHFDFYGVLGELFSGDTAEIATLIGRATTAAGPLPLLIESPVLEESQKAQIDSLRKLRCALRKAGVNAGIIADDWCNSIDDIRLFADQEASDYVQIKMPDLGGVNNSMEAVLYCKAHGMGAFLGGSANETDQSTRISMHIALASRPDFIGSKPGLGGDEALMIQSNEMGRTLELIRRRRQSA</sequence>
<dbReference type="SFLD" id="SFLDS00001">
    <property type="entry name" value="Enolase"/>
    <property type="match status" value="1"/>
</dbReference>
<evidence type="ECO:0000313" key="16">
    <source>
        <dbReference type="Proteomes" id="UP000317122"/>
    </source>
</evidence>
<dbReference type="EMBL" id="VLKT01000036">
    <property type="protein sequence ID" value="TWI29549.1"/>
    <property type="molecule type" value="Genomic_DNA"/>
</dbReference>
<keyword evidence="9 15" id="KW-0456">Lyase</keyword>
<dbReference type="UniPathway" id="UPA00561">
    <property type="reaction ID" value="UER00618"/>
</dbReference>
<dbReference type="PANTHER" id="PTHR48073:SF2">
    <property type="entry name" value="O-SUCCINYLBENZOATE SYNTHASE"/>
    <property type="match status" value="1"/>
</dbReference>
<evidence type="ECO:0000256" key="9">
    <source>
        <dbReference type="ARBA" id="ARBA00023239"/>
    </source>
</evidence>
<feature type="site" description="Transition state stabilizer" evidence="11">
    <location>
        <position position="194"/>
    </location>
</feature>
<feature type="binding site" evidence="12">
    <location>
        <position position="305"/>
    </location>
    <ligand>
        <name>Mg(2+)</name>
        <dbReference type="ChEBI" id="CHEBI:18420"/>
    </ligand>
</feature>
<evidence type="ECO:0000259" key="14">
    <source>
        <dbReference type="Pfam" id="PF07476"/>
    </source>
</evidence>
<dbReference type="GO" id="GO:0046872">
    <property type="term" value="F:metal ion binding"/>
    <property type="evidence" value="ECO:0007669"/>
    <property type="project" value="UniProtKB-KW"/>
</dbReference>
<dbReference type="EC" id="4.3.1.2" evidence="6"/>
<evidence type="ECO:0000256" key="12">
    <source>
        <dbReference type="PIRSR" id="PIRSR017107-4"/>
    </source>
</evidence>
<dbReference type="NCBIfam" id="TIGR01502">
    <property type="entry name" value="B_methylAsp_ase"/>
    <property type="match status" value="1"/>
</dbReference>
<dbReference type="SFLD" id="SFLDF00007">
    <property type="entry name" value="methylaspartate_ammonia-lyase"/>
    <property type="match status" value="1"/>
</dbReference>
<comment type="cofactor">
    <cofactor evidence="2 12">
        <name>Mg(2+)</name>
        <dbReference type="ChEBI" id="CHEBI:18420"/>
    </cofactor>
</comment>
<dbReference type="GO" id="GO:0050096">
    <property type="term" value="F:methylaspartate ammonia-lyase activity"/>
    <property type="evidence" value="ECO:0007669"/>
    <property type="project" value="UniProtKB-EC"/>
</dbReference>
<dbReference type="SFLD" id="SFLDG00151">
    <property type="entry name" value="methylaspartate_ammonia-lyase"/>
    <property type="match status" value="1"/>
</dbReference>
<dbReference type="Gene3D" id="3.20.20.120">
    <property type="entry name" value="Enolase-like C-terminal domain"/>
    <property type="match status" value="1"/>
</dbReference>
<evidence type="ECO:0000256" key="7">
    <source>
        <dbReference type="ARBA" id="ARBA00022723"/>
    </source>
</evidence>
<feature type="active site" description="Proton acceptor" evidence="10">
    <location>
        <position position="329"/>
    </location>
</feature>
<feature type="domain" description="Methylaspartate ammonia-lyase C-terminal" evidence="14">
    <location>
        <begin position="162"/>
        <end position="408"/>
    </location>
</feature>
<keyword evidence="8 12" id="KW-0460">Magnesium</keyword>
<organism evidence="15 16">
    <name type="scientific">Mesorhizobium tianshanense</name>
    <dbReference type="NCBI Taxonomy" id="39844"/>
    <lineage>
        <taxon>Bacteria</taxon>
        <taxon>Pseudomonadati</taxon>
        <taxon>Pseudomonadota</taxon>
        <taxon>Alphaproteobacteria</taxon>
        <taxon>Hyphomicrobiales</taxon>
        <taxon>Phyllobacteriaceae</taxon>
        <taxon>Mesorhizobium</taxon>
    </lineage>
</organism>
<dbReference type="AlphaFoldDB" id="A0A562NBK3"/>
<keyword evidence="7 12" id="KW-0479">Metal-binding</keyword>
<proteinExistence type="inferred from homology"/>
<feature type="domain" description="Methylaspartate ammonia-lyase N-terminal" evidence="13">
    <location>
        <begin position="1"/>
        <end position="159"/>
    </location>
</feature>
<comment type="catalytic activity">
    <reaction evidence="1">
        <text>(2S,3S)-3-methyl-L-aspartate = mesaconate + NH4(+)</text>
        <dbReference type="Rhea" id="RHEA:12829"/>
        <dbReference type="ChEBI" id="CHEBI:28938"/>
        <dbReference type="ChEBI" id="CHEBI:36986"/>
        <dbReference type="ChEBI" id="CHEBI:58724"/>
        <dbReference type="EC" id="4.3.1.2"/>
    </reaction>
</comment>
<name>A0A562NBK3_9HYPH</name>
<comment type="caution">
    <text evidence="15">The sequence shown here is derived from an EMBL/GenBank/DDBJ whole genome shotgun (WGS) entry which is preliminary data.</text>
</comment>
<accession>A0A562NBK3</accession>
<protein>
    <recommendedName>
        <fullName evidence="6">methylaspartate ammonia-lyase</fullName>
        <ecNumber evidence="6">4.3.1.2</ecNumber>
    </recommendedName>
</protein>
<evidence type="ECO:0000256" key="2">
    <source>
        <dbReference type="ARBA" id="ARBA00001946"/>
    </source>
</evidence>
<dbReference type="Gene3D" id="3.30.390.10">
    <property type="entry name" value="Enolase-like, N-terminal domain"/>
    <property type="match status" value="1"/>
</dbReference>
<comment type="similarity">
    <text evidence="4">Belongs to the methylaspartate ammonia-lyase family.</text>
</comment>
<evidence type="ECO:0000256" key="8">
    <source>
        <dbReference type="ARBA" id="ARBA00022842"/>
    </source>
</evidence>
<keyword evidence="16" id="KW-1185">Reference proteome</keyword>
<dbReference type="PANTHER" id="PTHR48073">
    <property type="entry name" value="O-SUCCINYLBENZOATE SYNTHASE-RELATED"/>
    <property type="match status" value="1"/>
</dbReference>
<evidence type="ECO:0000259" key="13">
    <source>
        <dbReference type="Pfam" id="PF05034"/>
    </source>
</evidence>
<dbReference type="InterPro" id="IPR029017">
    <property type="entry name" value="Enolase-like_N"/>
</dbReference>
<dbReference type="GO" id="GO:0019553">
    <property type="term" value="P:L-glutamate catabolic process via L-citramalate"/>
    <property type="evidence" value="ECO:0007669"/>
    <property type="project" value="UniProtKB-UniPathway"/>
</dbReference>
<comment type="subunit">
    <text evidence="5">Homodimer.</text>
</comment>